<evidence type="ECO:0000256" key="1">
    <source>
        <dbReference type="SAM" id="MobiDB-lite"/>
    </source>
</evidence>
<dbReference type="AlphaFoldDB" id="A0ABD5M6P8"/>
<dbReference type="Proteomes" id="UP001570511">
    <property type="component" value="Unassembled WGS sequence"/>
</dbReference>
<comment type="caution">
    <text evidence="2">The sequence shown here is derived from an EMBL/GenBank/DDBJ whole genome shotgun (WGS) entry which is preliminary data.</text>
</comment>
<gene>
    <name evidence="2" type="ORF">OS889_01020</name>
</gene>
<evidence type="ECO:0000313" key="3">
    <source>
        <dbReference type="Proteomes" id="UP001570511"/>
    </source>
</evidence>
<reference evidence="2 3" key="1">
    <citation type="submission" date="2024-08" db="EMBL/GenBank/DDBJ databases">
        <title>Halobellus sp. MBLA0158 whole genome sequence.</title>
        <authorList>
            <person name="Hwang C.Y."/>
            <person name="Cho E.-S."/>
            <person name="Seo M.-J."/>
        </authorList>
    </citation>
    <scope>NUCLEOTIDE SEQUENCE [LARGE SCALE GENOMIC DNA]</scope>
    <source>
        <strain evidence="2 3">MBLA0158</strain>
    </source>
</reference>
<dbReference type="Pfam" id="PF02643">
    <property type="entry name" value="DUF192"/>
    <property type="match status" value="1"/>
</dbReference>
<keyword evidence="3" id="KW-1185">Reference proteome</keyword>
<dbReference type="InterPro" id="IPR003795">
    <property type="entry name" value="DUF192"/>
</dbReference>
<name>A0ABD5M6P8_9EURY</name>
<organism evidence="2 3">
    <name type="scientific">Halobellus rubicundus</name>
    <dbReference type="NCBI Taxonomy" id="2996466"/>
    <lineage>
        <taxon>Archaea</taxon>
        <taxon>Methanobacteriati</taxon>
        <taxon>Methanobacteriota</taxon>
        <taxon>Stenosarchaea group</taxon>
        <taxon>Halobacteria</taxon>
        <taxon>Halobacteriales</taxon>
        <taxon>Haloferacaceae</taxon>
        <taxon>Halobellus</taxon>
    </lineage>
</organism>
<dbReference type="InterPro" id="IPR038695">
    <property type="entry name" value="Saro_0823-like_sf"/>
</dbReference>
<accession>A0ABD5M6P8</accession>
<sequence length="140" mass="15514">MTTGTPIFRGYETTVVEVRSPNGDLLGSVTAAIADTGQLRYRGLSETDSLPADRGMFFVYDAVGNHTYVMREMDFGLDIVYADGDGTITRIHHAPEPAPDEDGEDQRYPGRGQYVLEVNYDWTTDRGITEGDVLEFSLPE</sequence>
<protein>
    <submittedName>
        <fullName evidence="2">DUF192 domain-containing protein</fullName>
    </submittedName>
</protein>
<dbReference type="PANTHER" id="PTHR37953:SF1">
    <property type="entry name" value="UPF0127 PROTEIN MJ1496"/>
    <property type="match status" value="1"/>
</dbReference>
<dbReference type="RefSeq" id="WP_372386623.1">
    <property type="nucleotide sequence ID" value="NZ_JBGNYA010000001.1"/>
</dbReference>
<dbReference type="Gene3D" id="2.60.120.1140">
    <property type="entry name" value="Protein of unknown function DUF192"/>
    <property type="match status" value="1"/>
</dbReference>
<dbReference type="EMBL" id="JBGNYA010000001">
    <property type="protein sequence ID" value="MFA1609587.1"/>
    <property type="molecule type" value="Genomic_DNA"/>
</dbReference>
<feature type="region of interest" description="Disordered" evidence="1">
    <location>
        <begin position="90"/>
        <end position="110"/>
    </location>
</feature>
<evidence type="ECO:0000313" key="2">
    <source>
        <dbReference type="EMBL" id="MFA1609587.1"/>
    </source>
</evidence>
<dbReference type="PANTHER" id="PTHR37953">
    <property type="entry name" value="UPF0127 PROTEIN MJ1496"/>
    <property type="match status" value="1"/>
</dbReference>
<proteinExistence type="predicted"/>